<dbReference type="Gene3D" id="3.40.50.1220">
    <property type="entry name" value="TPP-binding domain"/>
    <property type="match status" value="1"/>
</dbReference>
<dbReference type="AlphaFoldDB" id="A0A9X5ATU8"/>
<comment type="caution">
    <text evidence="1">The sequence shown here is derived from an EMBL/GenBank/DDBJ whole genome shotgun (WGS) entry which is preliminary data.</text>
</comment>
<dbReference type="SUPFAM" id="SSF52467">
    <property type="entry name" value="DHS-like NAD/FAD-binding domain"/>
    <property type="match status" value="1"/>
</dbReference>
<name>A0A9X5ATU8_9BRAD</name>
<gene>
    <name evidence="1" type="ORF">GJ689_21505</name>
</gene>
<dbReference type="RefSeq" id="WP_155481162.1">
    <property type="nucleotide sequence ID" value="NZ_WNKV01000020.1"/>
</dbReference>
<proteinExistence type="predicted"/>
<dbReference type="Pfam" id="PF13289">
    <property type="entry name" value="SIR2_2"/>
    <property type="match status" value="1"/>
</dbReference>
<evidence type="ECO:0000313" key="2">
    <source>
        <dbReference type="Proteomes" id="UP000438991"/>
    </source>
</evidence>
<evidence type="ECO:0008006" key="3">
    <source>
        <dbReference type="Google" id="ProtNLM"/>
    </source>
</evidence>
<sequence>MIDAETSLAFSVFENPGVYALLVGSGVSRAAQIPTGWEITLDLVRRVAALQGVKDEADWAAWYRGKAGKDASYSDLLDQLSATPDERRSILHSYIEPTSEEAEEGRKVPTRAHRSIAKLVKDGFLRVIITTNFDRLIENALREVGVEPTVIASDDALKGAVPLIHSRCYVVKVHGDYLDTRIRNTEGELSGYSSELNGLLDRIIDEHGLIVCGWSGDWDHALREAIERAPNRRYPLFWASRGAPSAIAGDLVAHRAGKLIAIEDADQFFGKLEQRVTIQAESRRPDPRSVELLVASTKKFLRGPEYRIQLDELVGGEFRELLARLKGAEFGTNGEWPKAFIEQVSQYEAATEALGRIFGVLGCWGTGAEVSLAHECIKASGTNRIGSGLEVLVKLQSYPGVLLFYSYGMGLLHAGRYGDLFRLFNEQLRTSSLVYSFSQRFFPFVWSGSEQASWWRTMPGLERNKLPLNDHLYGLLRGWVADYLFIEERYTVLFEEFELLGALSYLALSADFDEVKKTLDAREFVWIPPGRACCDSEIRERIFADWDSEQKEQALLAAGFSRNDREFLKLAKKNVERVASHIRFW</sequence>
<organism evidence="1 2">
    <name type="scientific">Rhodoplanes serenus</name>
    <dbReference type="NCBI Taxonomy" id="200615"/>
    <lineage>
        <taxon>Bacteria</taxon>
        <taxon>Pseudomonadati</taxon>
        <taxon>Pseudomonadota</taxon>
        <taxon>Alphaproteobacteria</taxon>
        <taxon>Hyphomicrobiales</taxon>
        <taxon>Nitrobacteraceae</taxon>
        <taxon>Rhodoplanes</taxon>
    </lineage>
</organism>
<reference evidence="1 2" key="1">
    <citation type="submission" date="2019-11" db="EMBL/GenBank/DDBJ databases">
        <title>Whole-genome sequence of Rhodoplanes serenus DSM 18633, type strain.</title>
        <authorList>
            <person name="Kyndt J.A."/>
            <person name="Meyer T.E."/>
        </authorList>
    </citation>
    <scope>NUCLEOTIDE SEQUENCE [LARGE SCALE GENOMIC DNA]</scope>
    <source>
        <strain evidence="1 2">DSM 18633</strain>
    </source>
</reference>
<evidence type="ECO:0000313" key="1">
    <source>
        <dbReference type="EMBL" id="MTW18781.1"/>
    </source>
</evidence>
<protein>
    <recommendedName>
        <fullName evidence="3">Deacetylase sirtuin-type domain-containing protein</fullName>
    </recommendedName>
</protein>
<dbReference type="InterPro" id="IPR029035">
    <property type="entry name" value="DHS-like_NAD/FAD-binding_dom"/>
</dbReference>
<accession>A0A9X5ATU8</accession>
<dbReference type="Proteomes" id="UP000438991">
    <property type="component" value="Unassembled WGS sequence"/>
</dbReference>
<dbReference type="EMBL" id="WNKV01000020">
    <property type="protein sequence ID" value="MTW18781.1"/>
    <property type="molecule type" value="Genomic_DNA"/>
</dbReference>